<protein>
    <submittedName>
        <fullName evidence="1">Uncharacterized protein</fullName>
    </submittedName>
</protein>
<organism evidence="1">
    <name type="scientific">marine sediment metagenome</name>
    <dbReference type="NCBI Taxonomy" id="412755"/>
    <lineage>
        <taxon>unclassified sequences</taxon>
        <taxon>metagenomes</taxon>
        <taxon>ecological metagenomes</taxon>
    </lineage>
</organism>
<gene>
    <name evidence="1" type="ORF">LCGC14_2271100</name>
</gene>
<reference evidence="1" key="1">
    <citation type="journal article" date="2015" name="Nature">
        <title>Complex archaea that bridge the gap between prokaryotes and eukaryotes.</title>
        <authorList>
            <person name="Spang A."/>
            <person name="Saw J.H."/>
            <person name="Jorgensen S.L."/>
            <person name="Zaremba-Niedzwiedzka K."/>
            <person name="Martijn J."/>
            <person name="Lind A.E."/>
            <person name="van Eijk R."/>
            <person name="Schleper C."/>
            <person name="Guy L."/>
            <person name="Ettema T.J."/>
        </authorList>
    </citation>
    <scope>NUCLEOTIDE SEQUENCE</scope>
</reference>
<proteinExistence type="predicted"/>
<evidence type="ECO:0000313" key="1">
    <source>
        <dbReference type="EMBL" id="KKL53868.1"/>
    </source>
</evidence>
<sequence length="221" mass="24157">MSRRHAARPRLVLVVDNRSSSDNSIPPSRAKRNKTKCHLAGIPPRNRHIETVFDRTPGKSCAKADGPPNREITSVISLMGNSDITNCNAPQASKCDAANFRVLSQSVSMSKSTDQKEKAAARQKEKAAARIKAAALNRAAAERVAYLEKRSGDNRKTFAKRMGLDYGAYKNALGRKRFTGASLMSLALSLEASLDYVAALTNEAAPLNRPNKPKTFWEMKG</sequence>
<name>A0A0F9CWY2_9ZZZZ</name>
<comment type="caution">
    <text evidence="1">The sequence shown here is derived from an EMBL/GenBank/DDBJ whole genome shotgun (WGS) entry which is preliminary data.</text>
</comment>
<accession>A0A0F9CWY2</accession>
<dbReference type="AlphaFoldDB" id="A0A0F9CWY2"/>
<dbReference type="EMBL" id="LAZR01031398">
    <property type="protein sequence ID" value="KKL53868.1"/>
    <property type="molecule type" value="Genomic_DNA"/>
</dbReference>